<evidence type="ECO:0000259" key="9">
    <source>
        <dbReference type="PROSITE" id="PS50089"/>
    </source>
</evidence>
<dbReference type="PROSITE" id="PS50089">
    <property type="entry name" value="ZF_RING_2"/>
    <property type="match status" value="1"/>
</dbReference>
<dbReference type="Pfam" id="PF13639">
    <property type="entry name" value="zf-RING_2"/>
    <property type="match status" value="1"/>
</dbReference>
<reference evidence="10 11" key="1">
    <citation type="submission" date="2023-10" db="EMBL/GenBank/DDBJ databases">
        <title>Genome-Wide Identification Analysis in wild type Solanum Pinnatisectum Reveals Some Genes Defensing Phytophthora Infestans.</title>
        <authorList>
            <person name="Sun C."/>
        </authorList>
    </citation>
    <scope>NUCLEOTIDE SEQUENCE [LARGE SCALE GENOMIC DNA]</scope>
    <source>
        <strain evidence="10">LQN</strain>
        <tissue evidence="10">Leaf</tissue>
    </source>
</reference>
<evidence type="ECO:0000256" key="4">
    <source>
        <dbReference type="ARBA" id="ARBA00022723"/>
    </source>
</evidence>
<dbReference type="EMBL" id="JAWPEI010000005">
    <property type="protein sequence ID" value="KAK4727881.1"/>
    <property type="molecule type" value="Genomic_DNA"/>
</dbReference>
<keyword evidence="5 8" id="KW-0863">Zinc-finger</keyword>
<dbReference type="Proteomes" id="UP001311915">
    <property type="component" value="Unassembled WGS sequence"/>
</dbReference>
<evidence type="ECO:0000256" key="6">
    <source>
        <dbReference type="ARBA" id="ARBA00022786"/>
    </source>
</evidence>
<dbReference type="SMART" id="SM00184">
    <property type="entry name" value="RING"/>
    <property type="match status" value="1"/>
</dbReference>
<dbReference type="EC" id="2.3.2.27" evidence="2"/>
<evidence type="ECO:0000313" key="11">
    <source>
        <dbReference type="Proteomes" id="UP001311915"/>
    </source>
</evidence>
<dbReference type="GO" id="GO:0008270">
    <property type="term" value="F:zinc ion binding"/>
    <property type="evidence" value="ECO:0007669"/>
    <property type="project" value="UniProtKB-KW"/>
</dbReference>
<dbReference type="InterPro" id="IPR045191">
    <property type="entry name" value="MBR1/2-like"/>
</dbReference>
<dbReference type="GO" id="GO:0005634">
    <property type="term" value="C:nucleus"/>
    <property type="evidence" value="ECO:0007669"/>
    <property type="project" value="TreeGrafter"/>
</dbReference>
<evidence type="ECO:0000256" key="5">
    <source>
        <dbReference type="ARBA" id="ARBA00022771"/>
    </source>
</evidence>
<dbReference type="SUPFAM" id="SSF57850">
    <property type="entry name" value="RING/U-box"/>
    <property type="match status" value="1"/>
</dbReference>
<dbReference type="AlphaFoldDB" id="A0AAV9LQ74"/>
<dbReference type="Gene3D" id="3.30.40.10">
    <property type="entry name" value="Zinc/RING finger domain, C3HC4 (zinc finger)"/>
    <property type="match status" value="1"/>
</dbReference>
<dbReference type="InterPro" id="IPR001841">
    <property type="entry name" value="Znf_RING"/>
</dbReference>
<name>A0AAV9LQ74_9SOLN</name>
<sequence length="67" mass="7717">MYLKMRMHYVADNHEPETCALCILEYPNGDIIGKLQCEHEFHVGCIKKWLLRKKICPLCRGSAVPGD</sequence>
<proteinExistence type="predicted"/>
<keyword evidence="4" id="KW-0479">Metal-binding</keyword>
<dbReference type="GO" id="GO:0061630">
    <property type="term" value="F:ubiquitin protein ligase activity"/>
    <property type="evidence" value="ECO:0007669"/>
    <property type="project" value="UniProtKB-EC"/>
</dbReference>
<evidence type="ECO:0000256" key="8">
    <source>
        <dbReference type="PROSITE-ProRule" id="PRU00175"/>
    </source>
</evidence>
<evidence type="ECO:0000256" key="7">
    <source>
        <dbReference type="ARBA" id="ARBA00022833"/>
    </source>
</evidence>
<dbReference type="InterPro" id="IPR013083">
    <property type="entry name" value="Znf_RING/FYVE/PHD"/>
</dbReference>
<accession>A0AAV9LQ74</accession>
<evidence type="ECO:0000313" key="10">
    <source>
        <dbReference type="EMBL" id="KAK4727881.1"/>
    </source>
</evidence>
<protein>
    <recommendedName>
        <fullName evidence="2">RING-type E3 ubiquitin transferase</fullName>
        <ecNumber evidence="2">2.3.2.27</ecNumber>
    </recommendedName>
</protein>
<keyword evidence="11" id="KW-1185">Reference proteome</keyword>
<evidence type="ECO:0000256" key="2">
    <source>
        <dbReference type="ARBA" id="ARBA00012483"/>
    </source>
</evidence>
<dbReference type="PANTHER" id="PTHR22937">
    <property type="entry name" value="E3 UBIQUITIN-PROTEIN LIGASE RNF165"/>
    <property type="match status" value="1"/>
</dbReference>
<evidence type="ECO:0000256" key="3">
    <source>
        <dbReference type="ARBA" id="ARBA00022679"/>
    </source>
</evidence>
<gene>
    <name evidence="10" type="ORF">R3W88_032798</name>
</gene>
<comment type="catalytic activity">
    <reaction evidence="1">
        <text>S-ubiquitinyl-[E2 ubiquitin-conjugating enzyme]-L-cysteine + [acceptor protein]-L-lysine = [E2 ubiquitin-conjugating enzyme]-L-cysteine + N(6)-ubiquitinyl-[acceptor protein]-L-lysine.</text>
        <dbReference type="EC" id="2.3.2.27"/>
    </reaction>
</comment>
<feature type="domain" description="RING-type" evidence="9">
    <location>
        <begin position="19"/>
        <end position="60"/>
    </location>
</feature>
<keyword evidence="3" id="KW-0808">Transferase</keyword>
<comment type="caution">
    <text evidence="10">The sequence shown here is derived from an EMBL/GenBank/DDBJ whole genome shotgun (WGS) entry which is preliminary data.</text>
</comment>
<organism evidence="10 11">
    <name type="scientific">Solanum pinnatisectum</name>
    <name type="common">tansyleaf nightshade</name>
    <dbReference type="NCBI Taxonomy" id="50273"/>
    <lineage>
        <taxon>Eukaryota</taxon>
        <taxon>Viridiplantae</taxon>
        <taxon>Streptophyta</taxon>
        <taxon>Embryophyta</taxon>
        <taxon>Tracheophyta</taxon>
        <taxon>Spermatophyta</taxon>
        <taxon>Magnoliopsida</taxon>
        <taxon>eudicotyledons</taxon>
        <taxon>Gunneridae</taxon>
        <taxon>Pentapetalae</taxon>
        <taxon>asterids</taxon>
        <taxon>lamiids</taxon>
        <taxon>Solanales</taxon>
        <taxon>Solanaceae</taxon>
        <taxon>Solanoideae</taxon>
        <taxon>Solaneae</taxon>
        <taxon>Solanum</taxon>
    </lineage>
</organism>
<dbReference type="PANTHER" id="PTHR22937:SF175">
    <property type="entry name" value="RING-TYPE E3 UBIQUITIN TRANSFERASE"/>
    <property type="match status" value="1"/>
</dbReference>
<keyword evidence="6" id="KW-0833">Ubl conjugation pathway</keyword>
<keyword evidence="7" id="KW-0862">Zinc</keyword>
<evidence type="ECO:0000256" key="1">
    <source>
        <dbReference type="ARBA" id="ARBA00000900"/>
    </source>
</evidence>